<protein>
    <submittedName>
        <fullName evidence="1">Uncharacterized protein</fullName>
    </submittedName>
</protein>
<reference evidence="1" key="1">
    <citation type="submission" date="2022-10" db="EMBL/GenBank/DDBJ databases">
        <title>Comparative genomic analysis of Cohnella hashimotonis sp. nov., isolated from the International Space Station.</title>
        <authorList>
            <person name="Simpson A."/>
            <person name="Venkateswaran K."/>
        </authorList>
    </citation>
    <scope>NUCLEOTIDE SEQUENCE</scope>
    <source>
        <strain evidence="1">DSM 28161</strain>
    </source>
</reference>
<name>A0A9X4KSZ5_9BACL</name>
<comment type="caution">
    <text evidence="1">The sequence shown here is derived from an EMBL/GenBank/DDBJ whole genome shotgun (WGS) entry which is preliminary data.</text>
</comment>
<evidence type="ECO:0000313" key="2">
    <source>
        <dbReference type="Proteomes" id="UP001153404"/>
    </source>
</evidence>
<dbReference type="RefSeq" id="WP_277532037.1">
    <property type="nucleotide sequence ID" value="NZ_JAPDIA010000003.1"/>
</dbReference>
<accession>A0A9X4KSZ5</accession>
<dbReference type="EMBL" id="JAPDIA010000003">
    <property type="protein sequence ID" value="MDG0810290.1"/>
    <property type="molecule type" value="Genomic_DNA"/>
</dbReference>
<dbReference type="Proteomes" id="UP001153404">
    <property type="component" value="Unassembled WGS sequence"/>
</dbReference>
<keyword evidence="2" id="KW-1185">Reference proteome</keyword>
<sequence length="134" mass="15627">MNKDNKSHLWIPDEEVQRLNKTLRAIPPQRNVSYTEHGSKLSHSLQEIKHTLDSVATDNSLGDSDLLVFNIELPEGEKIQDKQTLFDSNGMKVRAVKKCEKCYCHLYKHPISNSQKSSGRVYTEWERENLFRFH</sequence>
<organism evidence="1 2">
    <name type="scientific">Cohnella rhizosphaerae</name>
    <dbReference type="NCBI Taxonomy" id="1457232"/>
    <lineage>
        <taxon>Bacteria</taxon>
        <taxon>Bacillati</taxon>
        <taxon>Bacillota</taxon>
        <taxon>Bacilli</taxon>
        <taxon>Bacillales</taxon>
        <taxon>Paenibacillaceae</taxon>
        <taxon>Cohnella</taxon>
    </lineage>
</organism>
<dbReference type="AlphaFoldDB" id="A0A9X4KSZ5"/>
<evidence type="ECO:0000313" key="1">
    <source>
        <dbReference type="EMBL" id="MDG0810290.1"/>
    </source>
</evidence>
<proteinExistence type="predicted"/>
<gene>
    <name evidence="1" type="ORF">OMP40_13760</name>
</gene>